<evidence type="ECO:0000313" key="1">
    <source>
        <dbReference type="EMBL" id="MBK7677710.1"/>
    </source>
</evidence>
<dbReference type="EMBL" id="JADJMH010000040">
    <property type="protein sequence ID" value="MBK7677710.1"/>
    <property type="molecule type" value="Genomic_DNA"/>
</dbReference>
<name>A0A935Q291_9PROT</name>
<evidence type="ECO:0000313" key="2">
    <source>
        <dbReference type="Proteomes" id="UP000697998"/>
    </source>
</evidence>
<gene>
    <name evidence="1" type="ORF">IPJ27_24865</name>
</gene>
<dbReference type="AlphaFoldDB" id="A0A935Q291"/>
<dbReference type="InterPro" id="IPR008979">
    <property type="entry name" value="Galactose-bd-like_sf"/>
</dbReference>
<proteinExistence type="predicted"/>
<comment type="caution">
    <text evidence="1">The sequence shown here is derived from an EMBL/GenBank/DDBJ whole genome shotgun (WGS) entry which is preliminary data.</text>
</comment>
<dbReference type="Gene3D" id="2.60.120.260">
    <property type="entry name" value="Galactose-binding domain-like"/>
    <property type="match status" value="1"/>
</dbReference>
<sequence length="157" mass="17498">MRKRLISDRQPAAAPATTDWLRLDDLAEVEISSEDASYPIESALLPGRGAGWRAAVPGRQTIRLLFAQPQALRRIRLCFVETALPRTQEYLLRWSADGGQSFREIVRQQWNFSPQGATSQTEEHQLDLAGVNVLELIITPDVASEQAFASLAELRVA</sequence>
<reference evidence="1 2" key="1">
    <citation type="submission" date="2020-10" db="EMBL/GenBank/DDBJ databases">
        <title>Connecting structure to function with the recovery of over 1000 high-quality activated sludge metagenome-assembled genomes encoding full-length rRNA genes using long-read sequencing.</title>
        <authorList>
            <person name="Singleton C.M."/>
            <person name="Petriglieri F."/>
            <person name="Kristensen J.M."/>
            <person name="Kirkegaard R.H."/>
            <person name="Michaelsen T.Y."/>
            <person name="Andersen M.H."/>
            <person name="Karst S.M."/>
            <person name="Dueholm M.S."/>
            <person name="Nielsen P.H."/>
            <person name="Albertsen M."/>
        </authorList>
    </citation>
    <scope>NUCLEOTIDE SEQUENCE [LARGE SCALE GENOMIC DNA]</scope>
    <source>
        <strain evidence="1">EsbW_18-Q3-R4-48_BATAC.285</strain>
    </source>
</reference>
<organism evidence="1 2">
    <name type="scientific">Candidatus Accumulibacter proximus</name>
    <dbReference type="NCBI Taxonomy" id="2954385"/>
    <lineage>
        <taxon>Bacteria</taxon>
        <taxon>Pseudomonadati</taxon>
        <taxon>Pseudomonadota</taxon>
        <taxon>Betaproteobacteria</taxon>
        <taxon>Candidatus Accumulibacter</taxon>
    </lineage>
</organism>
<protein>
    <submittedName>
        <fullName evidence="1">Carbohydrate-binding protein</fullName>
    </submittedName>
</protein>
<dbReference type="SUPFAM" id="SSF49785">
    <property type="entry name" value="Galactose-binding domain-like"/>
    <property type="match status" value="1"/>
</dbReference>
<accession>A0A935Q291</accession>
<dbReference type="Proteomes" id="UP000697998">
    <property type="component" value="Unassembled WGS sequence"/>
</dbReference>